<sequence>MTLLQRVLMPVATDEDAVETCAALQPHLDDVDRVIAAHAIEKAGGGIDKAPMGKREEDAREMLDIVDARLGDETDVRTEIVYGTDIVDALFDLAVETDSTSVVFVARKGGRLVRFLSGDTSMRLVTEAAVPVVALPREQ</sequence>
<dbReference type="EnsemblBacteria" id="CAI48113">
    <property type="protein sequence ID" value="CAI48113"/>
    <property type="gene ID" value="NP_0044A"/>
</dbReference>
<feature type="domain" description="UspA" evidence="1">
    <location>
        <begin position="6"/>
        <end position="135"/>
    </location>
</feature>
<dbReference type="Pfam" id="PF00582">
    <property type="entry name" value="Usp"/>
    <property type="match status" value="1"/>
</dbReference>
<evidence type="ECO:0000313" key="2">
    <source>
        <dbReference type="EMBL" id="CAI48113.1"/>
    </source>
</evidence>
<accession>A0A1U7ETA4</accession>
<dbReference type="AlphaFoldDB" id="A0A1U7ETA4"/>
<evidence type="ECO:0000259" key="1">
    <source>
        <dbReference type="Pfam" id="PF00582"/>
    </source>
</evidence>
<dbReference type="EMBL" id="CR936257">
    <property type="protein sequence ID" value="CAI48113.1"/>
    <property type="molecule type" value="Genomic_DNA"/>
</dbReference>
<dbReference type="STRING" id="348780.NP_0044A"/>
<dbReference type="Proteomes" id="UP000002698">
    <property type="component" value="Chromosome"/>
</dbReference>
<organism evidence="2 3">
    <name type="scientific">Natronomonas pharaonis (strain ATCC 35678 / DSM 2160 / CIP 103997 / JCM 8858 / NBRC 14720 / NCIMB 2260 / Gabara)</name>
    <name type="common">Halobacterium pharaonis</name>
    <dbReference type="NCBI Taxonomy" id="348780"/>
    <lineage>
        <taxon>Archaea</taxon>
        <taxon>Methanobacteriati</taxon>
        <taxon>Methanobacteriota</taxon>
        <taxon>Stenosarchaea group</taxon>
        <taxon>Halobacteria</taxon>
        <taxon>Halobacteriales</taxon>
        <taxon>Natronomonadaceae</taxon>
        <taxon>Natronomonas</taxon>
    </lineage>
</organism>
<evidence type="ECO:0000313" key="3">
    <source>
        <dbReference type="Proteomes" id="UP000002698"/>
    </source>
</evidence>
<gene>
    <name evidence="2" type="ordered locus">NP_0044A</name>
</gene>
<dbReference type="KEGG" id="nph:NP_0044A"/>
<reference evidence="2 3" key="1">
    <citation type="journal article" date="2005" name="Genome Res.">
        <title>Living with two extremes: conclusions from the genome sequence of Natronomonas pharaonis.</title>
        <authorList>
            <person name="Falb M."/>
            <person name="Pfeiffer F."/>
            <person name="Palm P."/>
            <person name="Rodewald K."/>
            <person name="Hickmann V."/>
            <person name="Tittor J."/>
            <person name="Oesterhelt D."/>
        </authorList>
    </citation>
    <scope>NUCLEOTIDE SEQUENCE [LARGE SCALE GENOMIC DNA]</scope>
    <source>
        <strain evidence="3">ATCC 35678 / DSM 2160 / CIP 103997 / JCM 8858 / NBRC 14720 / NCIMB 2260 / Gabara</strain>
    </source>
</reference>
<dbReference type="InterPro" id="IPR006016">
    <property type="entry name" value="UspA"/>
</dbReference>
<proteinExistence type="predicted"/>
<keyword evidence="3" id="KW-1185">Reference proteome</keyword>
<dbReference type="SUPFAM" id="SSF52402">
    <property type="entry name" value="Adenine nucleotide alpha hydrolases-like"/>
    <property type="match status" value="1"/>
</dbReference>
<protein>
    <submittedName>
        <fullName evidence="2">UspA domain protein</fullName>
    </submittedName>
</protein>
<dbReference type="Gene3D" id="3.40.50.620">
    <property type="entry name" value="HUPs"/>
    <property type="match status" value="1"/>
</dbReference>
<dbReference type="InterPro" id="IPR014729">
    <property type="entry name" value="Rossmann-like_a/b/a_fold"/>
</dbReference>
<dbReference type="HOGENOM" id="CLU_147145_0_0_2"/>
<dbReference type="eggNOG" id="arCOG03051">
    <property type="taxonomic scope" value="Archaea"/>
</dbReference>
<name>A0A1U7ETA4_NATPD</name>